<feature type="signal peptide" evidence="2">
    <location>
        <begin position="1"/>
        <end position="19"/>
    </location>
</feature>
<feature type="region of interest" description="Disordered" evidence="1">
    <location>
        <begin position="66"/>
        <end position="121"/>
    </location>
</feature>
<feature type="region of interest" description="Disordered" evidence="1">
    <location>
        <begin position="192"/>
        <end position="216"/>
    </location>
</feature>
<feature type="compositionally biased region" description="Basic and acidic residues" evidence="1">
    <location>
        <begin position="108"/>
        <end position="121"/>
    </location>
</feature>
<feature type="chain" id="PRO_5029828496" evidence="2">
    <location>
        <begin position="20"/>
        <end position="216"/>
    </location>
</feature>
<protein>
    <submittedName>
        <fullName evidence="4">Uncharacterized protein</fullName>
    </submittedName>
</protein>
<evidence type="ECO:0000313" key="3">
    <source>
        <dbReference type="Proteomes" id="UP000025227"/>
    </source>
</evidence>
<feature type="compositionally biased region" description="Low complexity" evidence="1">
    <location>
        <begin position="66"/>
        <end position="95"/>
    </location>
</feature>
<evidence type="ECO:0000256" key="2">
    <source>
        <dbReference type="SAM" id="SignalP"/>
    </source>
</evidence>
<feature type="compositionally biased region" description="Basic residues" evidence="1">
    <location>
        <begin position="207"/>
        <end position="216"/>
    </location>
</feature>
<sequence>MLAIICVTTVLTLLCVATATCISFHRKKTDLPCSPSKQSTNPRAFHTGSNLWGRIPLCPAMARRYTVSRSRSQQTSTTTQSTITAPSSASASTSAEFAMDGTQVKKSKSQDGKDTGKRLSVEKTQSLHSAVSFKEELGEIQLVKAKKKRNIEDILKNCPKVEKKSSDEEFISESESFDDTLRGVESLKTDHVTSLAPRTSADTISKNIKKKTETKK</sequence>
<keyword evidence="3" id="KW-1185">Reference proteome</keyword>
<evidence type="ECO:0000313" key="4">
    <source>
        <dbReference type="WBParaSite" id="HCON_00038620-00001"/>
    </source>
</evidence>
<evidence type="ECO:0000256" key="1">
    <source>
        <dbReference type="SAM" id="MobiDB-lite"/>
    </source>
</evidence>
<reference evidence="4" key="1">
    <citation type="submission" date="2020-12" db="UniProtKB">
        <authorList>
            <consortium name="WormBaseParasite"/>
        </authorList>
    </citation>
    <scope>IDENTIFICATION</scope>
    <source>
        <strain evidence="4">MHco3</strain>
    </source>
</reference>
<dbReference type="Proteomes" id="UP000025227">
    <property type="component" value="Unplaced"/>
</dbReference>
<name>A0A7I4Y2Z6_HAECO</name>
<dbReference type="AlphaFoldDB" id="A0A7I4Y2Z6"/>
<dbReference type="WBParaSite" id="HCON_00038620-00001">
    <property type="protein sequence ID" value="HCON_00038620-00001"/>
    <property type="gene ID" value="HCON_00038620"/>
</dbReference>
<keyword evidence="2" id="KW-0732">Signal</keyword>
<accession>A0A7I4Y2Z6</accession>
<proteinExistence type="predicted"/>
<organism evidence="3 4">
    <name type="scientific">Haemonchus contortus</name>
    <name type="common">Barber pole worm</name>
    <dbReference type="NCBI Taxonomy" id="6289"/>
    <lineage>
        <taxon>Eukaryota</taxon>
        <taxon>Metazoa</taxon>
        <taxon>Ecdysozoa</taxon>
        <taxon>Nematoda</taxon>
        <taxon>Chromadorea</taxon>
        <taxon>Rhabditida</taxon>
        <taxon>Rhabditina</taxon>
        <taxon>Rhabditomorpha</taxon>
        <taxon>Strongyloidea</taxon>
        <taxon>Trichostrongylidae</taxon>
        <taxon>Haemonchus</taxon>
    </lineage>
</organism>
<dbReference type="OrthoDB" id="5877286at2759"/>